<feature type="domain" description="Toprim" evidence="1">
    <location>
        <begin position="199"/>
        <end position="291"/>
    </location>
</feature>
<protein>
    <submittedName>
        <fullName evidence="3">Toprim domain-containing protein</fullName>
    </submittedName>
</protein>
<comment type="caution">
    <text evidence="3">The sequence shown here is derived from an EMBL/GenBank/DDBJ whole genome shotgun (WGS) entry which is preliminary data.</text>
</comment>
<keyword evidence="4" id="KW-1185">Reference proteome</keyword>
<sequence length="293" mass="30695">MTDARDLTSALGGRWYGRYGAAPCPVCQPEGSKGQNALTLTDGRAGLLAHCKKSHCAFADILAAAGVMPGDYSLPDPATVAQREADRRAGAEKRARQAERCWLEAQPIMGTLAETYLRGRAIACPLPETLRFHPECWHGPTASRHPALVALVEGGEGFAVHRTYLRPDGTGKAAVSPDKAMLGRCAGGAVRFTEAPGPLAVAEGIETALSLACGLLGRPAAIWATLSTSGMRALRLPPEPGRLTIASDGDTAGRDAAHALAERAHLAGWAVSLLPAPEGRDWNDIINKKGEAA</sequence>
<gene>
    <name evidence="3" type="ORF">ACFQ2S_00955</name>
</gene>
<feature type="domain" description="DUF7146" evidence="2">
    <location>
        <begin position="92"/>
        <end position="192"/>
    </location>
</feature>
<dbReference type="Proteomes" id="UP001597108">
    <property type="component" value="Unassembled WGS sequence"/>
</dbReference>
<evidence type="ECO:0000313" key="3">
    <source>
        <dbReference type="EMBL" id="MFD0978210.1"/>
    </source>
</evidence>
<reference evidence="4" key="1">
    <citation type="journal article" date="2019" name="Int. J. Syst. Evol. Microbiol.">
        <title>The Global Catalogue of Microorganisms (GCM) 10K type strain sequencing project: providing services to taxonomists for standard genome sequencing and annotation.</title>
        <authorList>
            <consortium name="The Broad Institute Genomics Platform"/>
            <consortium name="The Broad Institute Genome Sequencing Center for Infectious Disease"/>
            <person name="Wu L."/>
            <person name="Ma J."/>
        </authorList>
    </citation>
    <scope>NUCLEOTIDE SEQUENCE [LARGE SCALE GENOMIC DNA]</scope>
    <source>
        <strain evidence="4">CCUG 60524</strain>
    </source>
</reference>
<dbReference type="CDD" id="cd01029">
    <property type="entry name" value="TOPRIM_primases"/>
    <property type="match status" value="1"/>
</dbReference>
<dbReference type="InterPro" id="IPR055570">
    <property type="entry name" value="DUF7146"/>
</dbReference>
<dbReference type="InterPro" id="IPR034154">
    <property type="entry name" value="TOPRIM_DnaG/twinkle"/>
</dbReference>
<accession>A0ABW3IK03</accession>
<organism evidence="3 4">
    <name type="scientific">Tropicimonas aquimaris</name>
    <dbReference type="NCBI Taxonomy" id="914152"/>
    <lineage>
        <taxon>Bacteria</taxon>
        <taxon>Pseudomonadati</taxon>
        <taxon>Pseudomonadota</taxon>
        <taxon>Alphaproteobacteria</taxon>
        <taxon>Rhodobacterales</taxon>
        <taxon>Roseobacteraceae</taxon>
        <taxon>Tropicimonas</taxon>
    </lineage>
</organism>
<dbReference type="RefSeq" id="WP_386071956.1">
    <property type="nucleotide sequence ID" value="NZ_JBHTJT010000002.1"/>
</dbReference>
<dbReference type="Pfam" id="PF13362">
    <property type="entry name" value="Toprim_3"/>
    <property type="match status" value="1"/>
</dbReference>
<evidence type="ECO:0000313" key="4">
    <source>
        <dbReference type="Proteomes" id="UP001597108"/>
    </source>
</evidence>
<proteinExistence type="predicted"/>
<evidence type="ECO:0000259" key="2">
    <source>
        <dbReference type="Pfam" id="PF23639"/>
    </source>
</evidence>
<evidence type="ECO:0000259" key="1">
    <source>
        <dbReference type="Pfam" id="PF13362"/>
    </source>
</evidence>
<dbReference type="Pfam" id="PF23639">
    <property type="entry name" value="DUF7146"/>
    <property type="match status" value="1"/>
</dbReference>
<dbReference type="EMBL" id="JBHTJT010000002">
    <property type="protein sequence ID" value="MFD0978210.1"/>
    <property type="molecule type" value="Genomic_DNA"/>
</dbReference>
<dbReference type="SUPFAM" id="SSF56731">
    <property type="entry name" value="DNA primase core"/>
    <property type="match status" value="1"/>
</dbReference>
<dbReference type="Gene3D" id="3.40.1360.10">
    <property type="match status" value="1"/>
</dbReference>
<dbReference type="InterPro" id="IPR006171">
    <property type="entry name" value="TOPRIM_dom"/>
</dbReference>
<name>A0ABW3IK03_9RHOB</name>